<reference evidence="2" key="2">
    <citation type="submission" date="2020-06" db="EMBL/GenBank/DDBJ databases">
        <authorList>
            <person name="Sheffer M."/>
        </authorList>
    </citation>
    <scope>NUCLEOTIDE SEQUENCE</scope>
</reference>
<dbReference type="Proteomes" id="UP000807504">
    <property type="component" value="Unassembled WGS sequence"/>
</dbReference>
<dbReference type="AlphaFoldDB" id="A0A8T0F6S8"/>
<organism evidence="2 3">
    <name type="scientific">Argiope bruennichi</name>
    <name type="common">Wasp spider</name>
    <name type="synonym">Aranea bruennichi</name>
    <dbReference type="NCBI Taxonomy" id="94029"/>
    <lineage>
        <taxon>Eukaryota</taxon>
        <taxon>Metazoa</taxon>
        <taxon>Ecdysozoa</taxon>
        <taxon>Arthropoda</taxon>
        <taxon>Chelicerata</taxon>
        <taxon>Arachnida</taxon>
        <taxon>Araneae</taxon>
        <taxon>Araneomorphae</taxon>
        <taxon>Entelegynae</taxon>
        <taxon>Araneoidea</taxon>
        <taxon>Araneidae</taxon>
        <taxon>Argiope</taxon>
    </lineage>
</organism>
<feature type="region of interest" description="Disordered" evidence="1">
    <location>
        <begin position="843"/>
        <end position="886"/>
    </location>
</feature>
<comment type="caution">
    <text evidence="2">The sequence shown here is derived from an EMBL/GenBank/DDBJ whole genome shotgun (WGS) entry which is preliminary data.</text>
</comment>
<gene>
    <name evidence="2" type="ORF">HNY73_007874</name>
</gene>
<proteinExistence type="predicted"/>
<feature type="compositionally biased region" description="Polar residues" evidence="1">
    <location>
        <begin position="82"/>
        <end position="97"/>
    </location>
</feature>
<evidence type="ECO:0000313" key="2">
    <source>
        <dbReference type="EMBL" id="KAF8786112.1"/>
    </source>
</evidence>
<sequence length="1140" mass="129384">MCPVVPSIDYGTIMKEIKTPVEDMALEAGELQHRQTITTFFNVPDAKTVRQLALKAGELSKKQGKRSLSPSPETTKKRKRSLQLSSPSEETNSKISATERSVGKFKCNDKLKNVLRDDKSLANFKSEDKCVINYPLNDCQTFFGKQVLNESEGSVYFLKSFERKNDFLTELCEDKWDPGRAPATLRKSFDGSFQDDYYDDSNSSFKTAASDLESDPALCSVSGTCDSFAKSLDNKSSSNQQVGITPCLESKYCEQIGSKTIEILDESSGQISDESFSHSHIDGCFNSGINRIHRLNFNEDLTYEMKPFSEKLNMAIERSKFQFHNITLETNNVLNYTSKNCFENKEKNQNNILSNWNKNYSENEKAQDILKNLNNSDCFQFGPKKFQSLDGSIWFPPEKELHSKMKEVSLISALTPKLQNSALISKMVPEYDDSQNECFLSCAIQSEGQSLYEKSGTKNEIQTYGKKFANICSTSHQQIDADPKIDGISFTSFHTREIGEEKSNLQNFLNFDSSNDSSLLGAEKIKKRNNDDKQEIETSSLYLTQSYGFPDLFKTRVKEPDISTTEGVSRSPSDCIISLISSETKYNLDKDKNYKHMQRIRGSDYEASEPNKLAISKSIKNVSKCKVVRNKFLNTTVEKDSGSFTAAKNNFKKVRSLKSREIKTDKKMDNVYLTASKSDLADNTGNENCIRKKTKFLQEIMGKQKREIVPYRNKLDNFTMKSREVRHDNLNSSMNITSTVNYKEGENLLASTNRNYHRNGGLVQNLHHSTESPNNSEKQPNRILLKLLSESSKIVKAVDNSVARKDILSPEELTKKREIIYSLDLRSVETKSKLLCNLSPELNSKESSLSNYTDNKNIINSDDNKSLKNRLSKSKKKCDRGSKSLQNTERKISETWEVKGAAINKTFEIGDKVIPPLILQRPQRILASNTKIPQTVSRIDVTNKKVMGQSNQNAEIRCKTILNLHNNTSENIPENDIKHLLINDLKFSSPQMDNVKRTFEVLGPRCRSVPLIQKRDWKHFPFNYKTDTASKTITEEINSVIRPISLLLKVRESKTNISNAAANSGGICSKSKQSLSSIEDEPWNEKSKDGSKAELRDTLSETNVRISTPRKAKMRALLLMKEILPKRRIGNNWKRERKIN</sequence>
<protein>
    <submittedName>
        <fullName evidence="2">Uncharacterized protein</fullName>
    </submittedName>
</protein>
<evidence type="ECO:0000256" key="1">
    <source>
        <dbReference type="SAM" id="MobiDB-lite"/>
    </source>
</evidence>
<feature type="compositionally biased region" description="Polar residues" evidence="1">
    <location>
        <begin position="843"/>
        <end position="853"/>
    </location>
</feature>
<evidence type="ECO:0000313" key="3">
    <source>
        <dbReference type="Proteomes" id="UP000807504"/>
    </source>
</evidence>
<feature type="region of interest" description="Disordered" evidence="1">
    <location>
        <begin position="60"/>
        <end position="97"/>
    </location>
</feature>
<reference evidence="2" key="1">
    <citation type="journal article" date="2020" name="bioRxiv">
        <title>Chromosome-level reference genome of the European wasp spider Argiope bruennichi: a resource for studies on range expansion and evolutionary adaptation.</title>
        <authorList>
            <person name="Sheffer M.M."/>
            <person name="Hoppe A."/>
            <person name="Krehenwinkel H."/>
            <person name="Uhl G."/>
            <person name="Kuss A.W."/>
            <person name="Jensen L."/>
            <person name="Jensen C."/>
            <person name="Gillespie R.G."/>
            <person name="Hoff K.J."/>
            <person name="Prost S."/>
        </authorList>
    </citation>
    <scope>NUCLEOTIDE SEQUENCE</scope>
</reference>
<feature type="compositionally biased region" description="Basic residues" evidence="1">
    <location>
        <begin position="867"/>
        <end position="878"/>
    </location>
</feature>
<feature type="region of interest" description="Disordered" evidence="1">
    <location>
        <begin position="1061"/>
        <end position="1095"/>
    </location>
</feature>
<accession>A0A8T0F6S8</accession>
<keyword evidence="3" id="KW-1185">Reference proteome</keyword>
<dbReference type="EMBL" id="JABXBU010000015">
    <property type="protein sequence ID" value="KAF8786112.1"/>
    <property type="molecule type" value="Genomic_DNA"/>
</dbReference>
<feature type="compositionally biased region" description="Basic and acidic residues" evidence="1">
    <location>
        <begin position="1083"/>
        <end position="1095"/>
    </location>
</feature>
<name>A0A8T0F6S8_ARGBR</name>